<keyword evidence="2" id="KW-1185">Reference proteome</keyword>
<evidence type="ECO:0000313" key="2">
    <source>
        <dbReference type="Proteomes" id="UP000639643"/>
    </source>
</evidence>
<reference evidence="1" key="1">
    <citation type="journal article" date="2020" name="Phytopathology">
        <title>Genome Sequence Resources of Colletotrichum truncatum, C. plurivorum, C. musicola, and C. sojae: Four Species Pathogenic to Soybean (Glycine max).</title>
        <authorList>
            <person name="Rogerio F."/>
            <person name="Boufleur T.R."/>
            <person name="Ciampi-Guillardi M."/>
            <person name="Sukno S.A."/>
            <person name="Thon M.R."/>
            <person name="Massola Junior N.S."/>
            <person name="Baroncelli R."/>
        </authorList>
    </citation>
    <scope>NUCLEOTIDE SEQUENCE</scope>
    <source>
        <strain evidence="1">LFN0074</strain>
    </source>
</reference>
<dbReference type="EMBL" id="WIGM01000189">
    <property type="protein sequence ID" value="KAF6834864.1"/>
    <property type="molecule type" value="Genomic_DNA"/>
</dbReference>
<proteinExistence type="predicted"/>
<evidence type="ECO:0000313" key="1">
    <source>
        <dbReference type="EMBL" id="KAF6834864.1"/>
    </source>
</evidence>
<organism evidence="1 2">
    <name type="scientific">Colletotrichum musicola</name>
    <dbReference type="NCBI Taxonomy" id="2175873"/>
    <lineage>
        <taxon>Eukaryota</taxon>
        <taxon>Fungi</taxon>
        <taxon>Dikarya</taxon>
        <taxon>Ascomycota</taxon>
        <taxon>Pezizomycotina</taxon>
        <taxon>Sordariomycetes</taxon>
        <taxon>Hypocreomycetidae</taxon>
        <taxon>Glomerellales</taxon>
        <taxon>Glomerellaceae</taxon>
        <taxon>Colletotrichum</taxon>
        <taxon>Colletotrichum orchidearum species complex</taxon>
    </lineage>
</organism>
<accession>A0A8H6KNK7</accession>
<dbReference type="AlphaFoldDB" id="A0A8H6KNK7"/>
<gene>
    <name evidence="1" type="ORF">CMUS01_06018</name>
</gene>
<name>A0A8H6KNK7_9PEZI</name>
<dbReference type="Proteomes" id="UP000639643">
    <property type="component" value="Unassembled WGS sequence"/>
</dbReference>
<sequence length="129" mass="14090">MSLFGIFDVVAEYRAHNSSGTQASTPQERGGQWSPHRRLSMTFMCVWLPRFSLPTPFHLTTINNSPPNQIPNGTREPAELVTSKMSNEVGFAFQADVVNLGSLTHMMTGRVLKALSDGGVDTYAVASAF</sequence>
<comment type="caution">
    <text evidence="1">The sequence shown here is derived from an EMBL/GenBank/DDBJ whole genome shotgun (WGS) entry which is preliminary data.</text>
</comment>
<protein>
    <submittedName>
        <fullName evidence="1">Uncharacterized protein</fullName>
    </submittedName>
</protein>
<dbReference type="OrthoDB" id="5425805at2759"/>